<reference evidence="1" key="1">
    <citation type="journal article" date="2013" name="J. Plant Res.">
        <title>Effect of fungi and light on seed germination of three Opuntia species from semiarid lands of central Mexico.</title>
        <authorList>
            <person name="Delgado-Sanchez P."/>
            <person name="Jimenez-Bremont J.F."/>
            <person name="Guerrero-Gonzalez Mde L."/>
            <person name="Flores J."/>
        </authorList>
    </citation>
    <scope>NUCLEOTIDE SEQUENCE</scope>
    <source>
        <tissue evidence="1">Cladode</tissue>
    </source>
</reference>
<evidence type="ECO:0000313" key="1">
    <source>
        <dbReference type="EMBL" id="MBA4620932.1"/>
    </source>
</evidence>
<dbReference type="PROSITE" id="PS51257">
    <property type="entry name" value="PROKAR_LIPOPROTEIN"/>
    <property type="match status" value="1"/>
</dbReference>
<proteinExistence type="predicted"/>
<name>A0A7C8YKW9_OPUST</name>
<accession>A0A7C8YKW9</accession>
<organism evidence="1">
    <name type="scientific">Opuntia streptacantha</name>
    <name type="common">Prickly pear cactus</name>
    <name type="synonym">Opuntia cardona</name>
    <dbReference type="NCBI Taxonomy" id="393608"/>
    <lineage>
        <taxon>Eukaryota</taxon>
        <taxon>Viridiplantae</taxon>
        <taxon>Streptophyta</taxon>
        <taxon>Embryophyta</taxon>
        <taxon>Tracheophyta</taxon>
        <taxon>Spermatophyta</taxon>
        <taxon>Magnoliopsida</taxon>
        <taxon>eudicotyledons</taxon>
        <taxon>Gunneridae</taxon>
        <taxon>Pentapetalae</taxon>
        <taxon>Caryophyllales</taxon>
        <taxon>Cactineae</taxon>
        <taxon>Cactaceae</taxon>
        <taxon>Opuntioideae</taxon>
        <taxon>Opuntia</taxon>
    </lineage>
</organism>
<reference evidence="1" key="2">
    <citation type="submission" date="2020-07" db="EMBL/GenBank/DDBJ databases">
        <authorList>
            <person name="Vera ALvarez R."/>
            <person name="Arias-Moreno D.M."/>
            <person name="Jimenez-Jacinto V."/>
            <person name="Jimenez-Bremont J.F."/>
            <person name="Swaminathan K."/>
            <person name="Moose S.P."/>
            <person name="Guerrero-Gonzalez M.L."/>
            <person name="Marino-Ramirez L."/>
            <person name="Landsman D."/>
            <person name="Rodriguez-Kessler M."/>
            <person name="Delgado-Sanchez P."/>
        </authorList>
    </citation>
    <scope>NUCLEOTIDE SEQUENCE</scope>
    <source>
        <tissue evidence="1">Cladode</tissue>
    </source>
</reference>
<dbReference type="AlphaFoldDB" id="A0A7C8YKW9"/>
<sequence>MTLRKRKKEHPDPMPSPLVSLIACFSLVDLPNSLPNSRSRFQAVLSLCSFLAFGFSAVSNPSQTACGCVGLAGFTRGSSAFTIAQSIQVSGPRSAIVGRRYQARQILSVSCASVCPLFLRHTQGWAFGKLGLLCMFPMSGLMKVLDQSLISIC</sequence>
<dbReference type="EMBL" id="GISG01032353">
    <property type="protein sequence ID" value="MBA4620932.1"/>
    <property type="molecule type" value="Transcribed_RNA"/>
</dbReference>
<protein>
    <submittedName>
        <fullName evidence="1">Uncharacterized protein</fullName>
    </submittedName>
</protein>